<dbReference type="Gene3D" id="2.180.10.10">
    <property type="entry name" value="RHS repeat-associated core"/>
    <property type="match status" value="1"/>
</dbReference>
<protein>
    <submittedName>
        <fullName evidence="1">RHS repeat-associated core domain-containing protein</fullName>
    </submittedName>
</protein>
<dbReference type="EMBL" id="JABWRJ010000027">
    <property type="protein sequence ID" value="MBC3447843.1"/>
    <property type="molecule type" value="Genomic_DNA"/>
</dbReference>
<dbReference type="AlphaFoldDB" id="A0A923GDP2"/>
<reference evidence="1" key="2">
    <citation type="submission" date="2020-07" db="EMBL/GenBank/DDBJ databases">
        <authorList>
            <person name="Lood C."/>
            <person name="Girard L."/>
        </authorList>
    </citation>
    <scope>NUCLEOTIDE SEQUENCE</scope>
    <source>
        <strain evidence="1">BW13M1</strain>
    </source>
</reference>
<sequence length="277" mass="30520">MARSRCGFRSHAYTAFGYSQHQPTDNDGFQGQRVELSTGHYLLGNGYRAYNPALMRFNSPDSYSPFDRGGINCYCFALNSPTNFSDPSGHATQYMYRLQSILAADFRIVSGLTSFISANAGMQTHIAYNGHGGPGFVQGMISPDSNDTYIWSSEISKVVRPEHKALGLKGIAAFCYSADMPTEPGQTSIAHAFANELDQPTIGFFGEVFYNPTNEGATDLKSQPAHEYGIIMNQVGYSLNFQPASFLPDNYLSERLQSKKSGLFLPLIYAIRKSTND</sequence>
<dbReference type="InterPro" id="IPR022385">
    <property type="entry name" value="Rhs_assc_core"/>
</dbReference>
<comment type="caution">
    <text evidence="1">The sequence shown here is derived from an EMBL/GenBank/DDBJ whole genome shotgun (WGS) entry which is preliminary data.</text>
</comment>
<gene>
    <name evidence="1" type="ORF">HU751_18855</name>
</gene>
<organism evidence="1">
    <name type="scientific">Pseudomonas peradeniyensis</name>
    <dbReference type="NCBI Taxonomy" id="2745488"/>
    <lineage>
        <taxon>Bacteria</taxon>
        <taxon>Pseudomonadati</taxon>
        <taxon>Pseudomonadota</taxon>
        <taxon>Gammaproteobacteria</taxon>
        <taxon>Pseudomonadales</taxon>
        <taxon>Pseudomonadaceae</taxon>
        <taxon>Pseudomonas</taxon>
    </lineage>
</organism>
<reference evidence="1" key="1">
    <citation type="journal article" date="2020" name="Microorganisms">
        <title>Reliable Identification of Environmental Pseudomonas Isolates Using the rpoD Gene.</title>
        <authorList>
            <consortium name="The Broad Institute Genome Sequencing Platform"/>
            <person name="Girard L."/>
            <person name="Lood C."/>
            <person name="Rokni-Zadeh H."/>
            <person name="van Noort V."/>
            <person name="Lavigne R."/>
            <person name="De Mot R."/>
        </authorList>
    </citation>
    <scope>NUCLEOTIDE SEQUENCE</scope>
    <source>
        <strain evidence="1">BW13M1</strain>
    </source>
</reference>
<evidence type="ECO:0000313" key="1">
    <source>
        <dbReference type="EMBL" id="MBC3447843.1"/>
    </source>
</evidence>
<dbReference type="NCBIfam" id="TIGR03696">
    <property type="entry name" value="Rhs_assc_core"/>
    <property type="match status" value="1"/>
</dbReference>
<name>A0A923GDP2_9PSED</name>
<accession>A0A923GDP2</accession>
<proteinExistence type="predicted"/>